<dbReference type="GO" id="GO:1990716">
    <property type="term" value="C:axonemal central apparatus"/>
    <property type="evidence" value="ECO:0007669"/>
    <property type="project" value="TreeGrafter"/>
</dbReference>
<gene>
    <name evidence="2" type="ORF">TL16_g10038</name>
</gene>
<dbReference type="EMBL" id="BLQM01000349">
    <property type="protein sequence ID" value="GMH84816.1"/>
    <property type="molecule type" value="Genomic_DNA"/>
</dbReference>
<feature type="compositionally biased region" description="Gly residues" evidence="1">
    <location>
        <begin position="1639"/>
        <end position="1655"/>
    </location>
</feature>
<dbReference type="PANTHER" id="PTHR21963:SF1">
    <property type="entry name" value="SPERM-ASSOCIATED ANTIGEN 17"/>
    <property type="match status" value="1"/>
</dbReference>
<evidence type="ECO:0000313" key="2">
    <source>
        <dbReference type="EMBL" id="GMH84816.1"/>
    </source>
</evidence>
<dbReference type="GO" id="GO:1904158">
    <property type="term" value="P:axonemal central apparatus assembly"/>
    <property type="evidence" value="ECO:0007669"/>
    <property type="project" value="TreeGrafter"/>
</dbReference>
<dbReference type="PANTHER" id="PTHR21963">
    <property type="entry name" value="PF6"/>
    <property type="match status" value="1"/>
</dbReference>
<dbReference type="Gene3D" id="2.60.40.10">
    <property type="entry name" value="Immunoglobulins"/>
    <property type="match status" value="1"/>
</dbReference>
<reference evidence="3" key="1">
    <citation type="journal article" date="2023" name="Commun. Biol.">
        <title>Genome analysis of Parmales, the sister group of diatoms, reveals the evolutionary specialization of diatoms from phago-mixotrophs to photoautotrophs.</title>
        <authorList>
            <person name="Ban H."/>
            <person name="Sato S."/>
            <person name="Yoshikawa S."/>
            <person name="Yamada K."/>
            <person name="Nakamura Y."/>
            <person name="Ichinomiya M."/>
            <person name="Sato N."/>
            <person name="Blanc-Mathieu R."/>
            <person name="Endo H."/>
            <person name="Kuwata A."/>
            <person name="Ogata H."/>
        </authorList>
    </citation>
    <scope>NUCLEOTIDE SEQUENCE [LARGE SCALE GENOMIC DNA]</scope>
</reference>
<name>A0A9W7B5Z9_9STRA</name>
<accession>A0A9W7B5Z9</accession>
<comment type="caution">
    <text evidence="2">The sequence shown here is derived from an EMBL/GenBank/DDBJ whole genome shotgun (WGS) entry which is preliminary data.</text>
</comment>
<dbReference type="InterPro" id="IPR026173">
    <property type="entry name" value="SPAG17"/>
</dbReference>
<feature type="region of interest" description="Disordered" evidence="1">
    <location>
        <begin position="85"/>
        <end position="118"/>
    </location>
</feature>
<dbReference type="Proteomes" id="UP001162640">
    <property type="component" value="Unassembled WGS sequence"/>
</dbReference>
<feature type="compositionally biased region" description="Basic and acidic residues" evidence="1">
    <location>
        <begin position="85"/>
        <end position="109"/>
    </location>
</feature>
<evidence type="ECO:0000313" key="3">
    <source>
        <dbReference type="Proteomes" id="UP001162640"/>
    </source>
</evidence>
<feature type="region of interest" description="Disordered" evidence="1">
    <location>
        <begin position="1083"/>
        <end position="1110"/>
    </location>
</feature>
<feature type="region of interest" description="Disordered" evidence="1">
    <location>
        <begin position="1626"/>
        <end position="1676"/>
    </location>
</feature>
<proteinExistence type="predicted"/>
<protein>
    <submittedName>
        <fullName evidence="2">Uncharacterized protein</fullName>
    </submittedName>
</protein>
<sequence length="1948" mass="213990">MSKPSWRTCVFALDVDSSPHSAVLFSEVLSMVQSGSGSGGGVTPREKGRYKLLSKEDLLVYAKSHGLKNPSAALKSLIEEDKNKGVIDKERSSSVDNTHKDSSDSKKDEKDEEDMDDEMLAKKLADEEKKRQMQEEFDKTISSLDVVKEAPDRVYILSNWPKTVSEVEECLNEGAFDGVVSIIDSGGEEVERGALTREHLMKTSPRPKTAFDKQLSTDVTLRPETAPLDAESKQKEIDRPKYFSPSTGLGVEVKKSIPSKGKAWQDLTIEAISCTYKETTTDEESGEEVAEVKAISSVDFIDRFNSFLGDVSVDKAMFNDFVKSMVPVPEIDLTEIKRNMKIAKDKASASKHLPGAWEHNQSKTLGTKTLKEYSRIMSEGIPEPVVTTGVMLFAMVSAVTKIVGGEDPNNNVPFKSVHQGTLGPGTVPVAYGDECLAKVAGGEMELATVRDKKPGAKSIGNLDSKLIVGIERAYFENMEFPRTYGRGALPLKPSKSEEARGTDRSELLTFTDLSPNDIDRVTQMVGFERMLNGAYNDVKGANNIDDWIVTNRQYFEQYRPEVLSQVLARAMMSEPDSLKRYHPETDSLLLALHHPTAKGRVGQKIWKAEEKVRHRLPFNEWRVSPRLNMTPRTQEAVRSGVDLESILMRRLTTHTMQLFPADHSTVCLRSMGKPVGDAVEAGSTPDGIVGGNQESWLSIYHEGHVFGLRHREKREVMVNGAVEEAVAETGKQRRGSRSSKQAVDLDETFYGDEGEGGGKKVKSDKEKRAHYVKTGEFSSWYVGDFEGGVRVVACEGSLAPKKPDGFHTITLRHTFPSGLIVSNCSDGTVRMDVVNGAHVSVFGDKVGEELCRIVQGKGTVIRHLRDGGTSILYADGTSGIKLKGEQGFAVTSIGDGVTKKKEADPFDGTVRWKEVGKVSRSVEIDPETKSRIVTLYFGEDERTRCVENVDGSVLVVHSEGTVVRSAPKIPDEDGVMFVPKYLVEAKGFAAVEIDVEVDAQARGCANAQQIAISKGGDCVRSVTTMPDGSYALTTFDSRITSPVNGRIIAVRPDRTELVASDDGVVVHRVRALWPGNDSYECDQIRKRGGKKGERKKKVLSIKDDPDSQPDPDLVTQCYVFDLQEGKMSTRDGEHNLFEAWLGGDKSGKVNVELAGVLQPLDINEGMEKVPAVVNKPIEPRLFVIGRDGAGTEVLREYETEDWERRVKNESYRLSDLTKDENDGRIERFSDPQDQGSYEREFEYRVKYMGADEWKGPGRLTDFGSLFCKVMGGAWGNYDMVQDWMLTVLPTAARYSSKALGGEGSDCVHGFEESNVGDMFDKCPEIAITRRWTVHGSVDLVEKQNLVDAIEKCEQWRMARQNTIDRFSVDDDRDVLALKAEQNMHKMLKKAQKAAKAQRKREKEILLRKQQKLAEESKARGEVVITPVIEEDVLEEDEEEWDEDDSDSEVEERFEESDGFYSEVKVVFSAMVEEARGGDGDSDEEDVELIGEEEEVLDLLGCRAGIVQILGVGVDREVVLGMLDGKAEGIAFSDFYRALNKIRSEKEIAEAGEEKKEGGDGEFDQIEPEVLHHTTGAYFKTAEGASLREKTIADGSYFPKKKGDIRLLSTEPVPMPAVYMRPRTAEEIEQQNSRANSRGGSRGGNRGGGGGGGEGLGETEPPEGEGVLFEGGSVDDETETYGENEELYFDTGGGGVDMDRGIQTAPVGVGGMGGGRSKSPSASMSIAELREIAATGSGRNAVRAKSLLDKEAGVRLRAGERPADKTIHGTDREKPVRITDRAKGSVNQEYQRLDKDSVSGRQTPDVSLRSLSPSPPPTIIAMNTMEVIPESVNFGFVKVGQVLGAKISINNIGSENARYQFVVEGGGDGVEFKVVEPPRGVVAAGIREFVTIHLVAERPCEIRGKLLVKSMFDVAEVGLLGNVVSEGEFEKAGGGKGGRTTSRQVFLVE</sequence>
<organism evidence="2 3">
    <name type="scientific">Triparma laevis f. inornata</name>
    <dbReference type="NCBI Taxonomy" id="1714386"/>
    <lineage>
        <taxon>Eukaryota</taxon>
        <taxon>Sar</taxon>
        <taxon>Stramenopiles</taxon>
        <taxon>Ochrophyta</taxon>
        <taxon>Bolidophyceae</taxon>
        <taxon>Parmales</taxon>
        <taxon>Triparmaceae</taxon>
        <taxon>Triparma</taxon>
    </lineage>
</organism>
<feature type="compositionally biased region" description="Basic residues" evidence="1">
    <location>
        <begin position="1086"/>
        <end position="1099"/>
    </location>
</feature>
<feature type="region of interest" description="Disordered" evidence="1">
    <location>
        <begin position="1792"/>
        <end position="1813"/>
    </location>
</feature>
<dbReference type="InterPro" id="IPR013783">
    <property type="entry name" value="Ig-like_fold"/>
</dbReference>
<evidence type="ECO:0000256" key="1">
    <source>
        <dbReference type="SAM" id="MobiDB-lite"/>
    </source>
</evidence>